<dbReference type="EMBL" id="RBKV01000001">
    <property type="protein sequence ID" value="RKR96831.1"/>
    <property type="molecule type" value="Genomic_DNA"/>
</dbReference>
<comment type="caution">
    <text evidence="2">The sequence shown here is derived from an EMBL/GenBank/DDBJ whole genome shotgun (WGS) entry which is preliminary data.</text>
</comment>
<dbReference type="RefSeq" id="WP_062795382.1">
    <property type="nucleotide sequence ID" value="NZ_CBCRXS010000003.1"/>
</dbReference>
<protein>
    <submittedName>
        <fullName evidence="2">Uncharacterized protein</fullName>
    </submittedName>
</protein>
<evidence type="ECO:0000256" key="1">
    <source>
        <dbReference type="SAM" id="MobiDB-lite"/>
    </source>
</evidence>
<proteinExistence type="predicted"/>
<dbReference type="AlphaFoldDB" id="A0A495K6L2"/>
<accession>A0A495K6L2</accession>
<feature type="region of interest" description="Disordered" evidence="1">
    <location>
        <begin position="55"/>
        <end position="75"/>
    </location>
</feature>
<gene>
    <name evidence="2" type="ORF">DFJ75_3691</name>
</gene>
<feature type="region of interest" description="Disordered" evidence="1">
    <location>
        <begin position="1"/>
        <end position="26"/>
    </location>
</feature>
<dbReference type="Proteomes" id="UP000274762">
    <property type="component" value="Unassembled WGS sequence"/>
</dbReference>
<organism evidence="2 3">
    <name type="scientific">Williamsia marianensis</name>
    <dbReference type="NCBI Taxonomy" id="85044"/>
    <lineage>
        <taxon>Bacteria</taxon>
        <taxon>Bacillati</taxon>
        <taxon>Actinomycetota</taxon>
        <taxon>Actinomycetes</taxon>
        <taxon>Mycobacteriales</taxon>
        <taxon>Nocardiaceae</taxon>
        <taxon>Williamsia</taxon>
    </lineage>
</organism>
<sequence>MSRDDDDAEFSLPPTGRSSRRRGRVTAVASATIGGDRYLGQIASETIEDAIVKQATHPGSPATVPLPKRTRRASQ</sequence>
<evidence type="ECO:0000313" key="2">
    <source>
        <dbReference type="EMBL" id="RKR96831.1"/>
    </source>
</evidence>
<evidence type="ECO:0000313" key="3">
    <source>
        <dbReference type="Proteomes" id="UP000274762"/>
    </source>
</evidence>
<name>A0A495K6L2_WILMA</name>
<reference evidence="2 3" key="1">
    <citation type="submission" date="2018-10" db="EMBL/GenBank/DDBJ databases">
        <title>Sequencing the genomes of 1000 actinobacteria strains.</title>
        <authorList>
            <person name="Klenk H.-P."/>
        </authorList>
    </citation>
    <scope>NUCLEOTIDE SEQUENCE [LARGE SCALE GENOMIC DNA]</scope>
    <source>
        <strain evidence="2 3">DSM 44343</strain>
    </source>
</reference>